<dbReference type="Proteomes" id="UP000236340">
    <property type="component" value="Unassembled WGS sequence"/>
</dbReference>
<dbReference type="AlphaFoldDB" id="A0A2K2HD56"/>
<proteinExistence type="predicted"/>
<feature type="transmembrane region" description="Helical" evidence="1">
    <location>
        <begin position="54"/>
        <end position="80"/>
    </location>
</feature>
<keyword evidence="1" id="KW-0812">Transmembrane</keyword>
<keyword evidence="1" id="KW-1133">Transmembrane helix</keyword>
<evidence type="ECO:0000313" key="2">
    <source>
        <dbReference type="EMBL" id="PNU21227.1"/>
    </source>
</evidence>
<dbReference type="OrthoDB" id="5402100at2"/>
<dbReference type="RefSeq" id="WP_103114260.1">
    <property type="nucleotide sequence ID" value="NZ_PPFX01000004.1"/>
</dbReference>
<evidence type="ECO:0000256" key="1">
    <source>
        <dbReference type="SAM" id="Phobius"/>
    </source>
</evidence>
<reference evidence="2 3" key="1">
    <citation type="journal article" date="2018" name="Genome Announc.">
        <title>Genome Sequence of Geothermobacter sp. HR-1 Iron Reducer from the Loihi Seamount.</title>
        <authorList>
            <person name="Smith H."/>
            <person name="Abuyen K."/>
            <person name="Tremblay J."/>
            <person name="Savalia P."/>
            <person name="Perez-Rodriguez I."/>
            <person name="Emerson D."/>
            <person name="Tully B."/>
            <person name="Amend J."/>
        </authorList>
    </citation>
    <scope>NUCLEOTIDE SEQUENCE [LARGE SCALE GENOMIC DNA]</scope>
    <source>
        <strain evidence="2 3">HR-1</strain>
    </source>
</reference>
<organism evidence="2 3">
    <name type="scientific">Geothermobacter hydrogeniphilus</name>
    <dbReference type="NCBI Taxonomy" id="1969733"/>
    <lineage>
        <taxon>Bacteria</taxon>
        <taxon>Pseudomonadati</taxon>
        <taxon>Thermodesulfobacteriota</taxon>
        <taxon>Desulfuromonadia</taxon>
        <taxon>Desulfuromonadales</taxon>
        <taxon>Geothermobacteraceae</taxon>
        <taxon>Geothermobacter</taxon>
    </lineage>
</organism>
<name>A0A2K2HD56_9BACT</name>
<protein>
    <recommendedName>
        <fullName evidence="4">SdpI/YhfL protein family protein</fullName>
    </recommendedName>
</protein>
<feature type="transmembrane region" description="Helical" evidence="1">
    <location>
        <begin position="6"/>
        <end position="25"/>
    </location>
</feature>
<evidence type="ECO:0000313" key="3">
    <source>
        <dbReference type="Proteomes" id="UP000236340"/>
    </source>
</evidence>
<accession>A0A2K2HD56</accession>
<dbReference type="EMBL" id="PPFX01000004">
    <property type="protein sequence ID" value="PNU21227.1"/>
    <property type="molecule type" value="Genomic_DNA"/>
</dbReference>
<feature type="transmembrane region" description="Helical" evidence="1">
    <location>
        <begin position="86"/>
        <end position="104"/>
    </location>
</feature>
<keyword evidence="1" id="KW-0472">Membrane</keyword>
<sequence length="122" mass="13962">MVFDISVAITWILFLALFPMAFIWLRRAYRIFRKHDYSEVALKRGEAPKDPEKWAPFTGTVNLIAGAVALFTIIGVLSALLPYKTWSAMAGITLWGKVFLDFIISRQANPYQFKFGKKNKKT</sequence>
<gene>
    <name evidence="2" type="ORF">C2E25_02700</name>
</gene>
<comment type="caution">
    <text evidence="2">The sequence shown here is derived from an EMBL/GenBank/DDBJ whole genome shotgun (WGS) entry which is preliminary data.</text>
</comment>
<evidence type="ECO:0008006" key="4">
    <source>
        <dbReference type="Google" id="ProtNLM"/>
    </source>
</evidence>